<organism evidence="16 17">
    <name type="scientific">Cottoperca gobio</name>
    <name type="common">Frogmouth</name>
    <name type="synonym">Aphritis gobio</name>
    <dbReference type="NCBI Taxonomy" id="56716"/>
    <lineage>
        <taxon>Eukaryota</taxon>
        <taxon>Metazoa</taxon>
        <taxon>Chordata</taxon>
        <taxon>Craniata</taxon>
        <taxon>Vertebrata</taxon>
        <taxon>Euteleostomi</taxon>
        <taxon>Actinopterygii</taxon>
        <taxon>Neopterygii</taxon>
        <taxon>Teleostei</taxon>
        <taxon>Neoteleostei</taxon>
        <taxon>Acanthomorphata</taxon>
        <taxon>Eupercaria</taxon>
        <taxon>Perciformes</taxon>
        <taxon>Notothenioidei</taxon>
        <taxon>Bovichtidae</taxon>
        <taxon>Cottoperca</taxon>
    </lineage>
</organism>
<feature type="signal peptide" evidence="13">
    <location>
        <begin position="1"/>
        <end position="28"/>
    </location>
</feature>
<dbReference type="GO" id="GO:0035805">
    <property type="term" value="C:egg coat"/>
    <property type="evidence" value="ECO:0007669"/>
    <property type="project" value="UniProtKB-SubCell"/>
</dbReference>
<keyword evidence="3" id="KW-0964">Secreted</keyword>
<dbReference type="KEGG" id="cgob:115012594"/>
<feature type="domain" description="P-type" evidence="15">
    <location>
        <begin position="148"/>
        <end position="188"/>
    </location>
</feature>
<dbReference type="InterPro" id="IPR044913">
    <property type="entry name" value="P_trefoil_dom_sf"/>
</dbReference>
<proteinExistence type="predicted"/>
<dbReference type="Gene3D" id="2.60.40.3210">
    <property type="entry name" value="Zona pellucida, ZP-N domain"/>
    <property type="match status" value="1"/>
</dbReference>
<dbReference type="Pfam" id="PF00100">
    <property type="entry name" value="Zona_pellucida"/>
    <property type="match status" value="1"/>
</dbReference>
<dbReference type="InterPro" id="IPR001507">
    <property type="entry name" value="ZP_dom"/>
</dbReference>
<dbReference type="GO" id="GO:0032190">
    <property type="term" value="F:acrosin binding"/>
    <property type="evidence" value="ECO:0007669"/>
    <property type="project" value="TreeGrafter"/>
</dbReference>
<dbReference type="InterPro" id="IPR000519">
    <property type="entry name" value="P_trefoil_dom"/>
</dbReference>
<reference evidence="17" key="1">
    <citation type="submission" date="2025-08" db="UniProtKB">
        <authorList>
            <consortium name="RefSeq"/>
        </authorList>
    </citation>
    <scope>IDENTIFICATION</scope>
</reference>
<keyword evidence="5 12" id="KW-0812">Transmembrane</keyword>
<feature type="chain" id="PRO_5027006471" evidence="13">
    <location>
        <begin position="29"/>
        <end position="559"/>
    </location>
</feature>
<evidence type="ECO:0000313" key="16">
    <source>
        <dbReference type="Proteomes" id="UP000504630"/>
    </source>
</evidence>
<dbReference type="InterPro" id="IPR042235">
    <property type="entry name" value="ZP-C_dom"/>
</dbReference>
<protein>
    <submittedName>
        <fullName evidence="17">Zona pellucida sperm-binding protein 4-like</fullName>
    </submittedName>
</protein>
<evidence type="ECO:0000256" key="13">
    <source>
        <dbReference type="SAM" id="SignalP"/>
    </source>
</evidence>
<evidence type="ECO:0000256" key="6">
    <source>
        <dbReference type="ARBA" id="ARBA00022989"/>
    </source>
</evidence>
<comment type="subcellular location">
    <subcellularLocation>
        <location evidence="1">Cell membrane</location>
        <topology evidence="1">Single-pass type I membrane protein</topology>
    </subcellularLocation>
    <subcellularLocation>
        <location evidence="10">Zona pellucida</location>
    </subcellularLocation>
</comment>
<sequence>MNYHCEKLCLITFAVMALHCWCFSTVQTKKTPEQLVFPRVTCSDRRIRAVFGPRVKHNIHVTDMTGTIIPVPQSEGSCGVRLGREKNQGISFYSRYDSCYAQIEGSKVVVPLHIQLTGEDRWFKVNLSCPLIKRHSERTNPTPTPLPGNCDTERALRVDCGKESISGEACNKLRCCYDTDDSTCYYRLNACSLDGHFVFSVKVTDTEQPIDPSSLIVKDQPQCIPLVTTPEMAIFKIGFMDCGAKIKVDGDVVIYEIVVEELHTKSMTNRSPFSLQVQCKYEASDSNRAAVMQSSFAFINPPPVVALGTIGVQMRIAKDASFTSFFPEDHLPLTLPLRKAAYVEISIAQPSLDPTLFLRVRDCFAYPASRHSVWTLLYDGCPNPLDNMRSSIPVIYQGKTTPHSQVRRFDVKTFAFLDPHTGEPSVEEMYFHCWVEICTDDVDCAQRCAINSSEGERQRREAKSNQVPLVSLGPLLLGQNSTELEDSPVLLLGQNSTGLEDSPCVKQKTMLQVTVYVLGGVGAALILILMVTVCSCIRKRQTAEAQPVCEKQVDCEQSQ</sequence>
<evidence type="ECO:0000256" key="2">
    <source>
        <dbReference type="ARBA" id="ARBA00022475"/>
    </source>
</evidence>
<dbReference type="Proteomes" id="UP000504630">
    <property type="component" value="Chromosome 8"/>
</dbReference>
<dbReference type="CDD" id="cd00111">
    <property type="entry name" value="Trefoil"/>
    <property type="match status" value="1"/>
</dbReference>
<evidence type="ECO:0000256" key="3">
    <source>
        <dbReference type="ARBA" id="ARBA00022530"/>
    </source>
</evidence>
<evidence type="ECO:0000256" key="9">
    <source>
        <dbReference type="ARBA" id="ARBA00023279"/>
    </source>
</evidence>
<dbReference type="InterPro" id="IPR051148">
    <property type="entry name" value="Zona_Pellucida_Domain_gp"/>
</dbReference>
<dbReference type="InParanoid" id="A0A6J2Q8M3"/>
<dbReference type="PROSITE" id="PS51034">
    <property type="entry name" value="ZP_2"/>
    <property type="match status" value="1"/>
</dbReference>
<evidence type="ECO:0000256" key="1">
    <source>
        <dbReference type="ARBA" id="ARBA00004251"/>
    </source>
</evidence>
<evidence type="ECO:0000259" key="14">
    <source>
        <dbReference type="PROSITE" id="PS51034"/>
    </source>
</evidence>
<evidence type="ECO:0000256" key="5">
    <source>
        <dbReference type="ARBA" id="ARBA00022692"/>
    </source>
</evidence>
<feature type="disulfide bond" evidence="11">
    <location>
        <begin position="150"/>
        <end position="176"/>
    </location>
</feature>
<feature type="transmembrane region" description="Helical" evidence="12">
    <location>
        <begin position="513"/>
        <end position="537"/>
    </location>
</feature>
<dbReference type="GO" id="GO:0005886">
    <property type="term" value="C:plasma membrane"/>
    <property type="evidence" value="ECO:0007669"/>
    <property type="project" value="UniProtKB-SubCell"/>
</dbReference>
<accession>A0A6J2Q8M3</accession>
<dbReference type="Gene3D" id="2.60.40.4100">
    <property type="entry name" value="Zona pellucida, ZP-C domain"/>
    <property type="match status" value="1"/>
</dbReference>
<dbReference type="Gene3D" id="4.10.110.10">
    <property type="entry name" value="Spasmolytic Protein, domain 1"/>
    <property type="match status" value="1"/>
</dbReference>
<dbReference type="GO" id="GO:0035804">
    <property type="term" value="F:structural constituent of egg coat"/>
    <property type="evidence" value="ECO:0007669"/>
    <property type="project" value="TreeGrafter"/>
</dbReference>
<evidence type="ECO:0000313" key="17">
    <source>
        <dbReference type="RefSeq" id="XP_029294149.1"/>
    </source>
</evidence>
<evidence type="ECO:0000256" key="12">
    <source>
        <dbReference type="SAM" id="Phobius"/>
    </source>
</evidence>
<dbReference type="GeneID" id="115012594"/>
<feature type="disulfide bond" evidence="11">
    <location>
        <begin position="160"/>
        <end position="175"/>
    </location>
</feature>
<evidence type="ECO:0000256" key="11">
    <source>
        <dbReference type="PROSITE-ProRule" id="PRU00779"/>
    </source>
</evidence>
<dbReference type="GO" id="GO:0060468">
    <property type="term" value="P:prevention of polyspermy"/>
    <property type="evidence" value="ECO:0007669"/>
    <property type="project" value="TreeGrafter"/>
</dbReference>
<evidence type="ECO:0000256" key="7">
    <source>
        <dbReference type="ARBA" id="ARBA00023136"/>
    </source>
</evidence>
<dbReference type="SMART" id="SM00241">
    <property type="entry name" value="ZP"/>
    <property type="match status" value="1"/>
</dbReference>
<keyword evidence="9" id="KW-0278">Fertilization</keyword>
<evidence type="ECO:0000256" key="4">
    <source>
        <dbReference type="ARBA" id="ARBA00022685"/>
    </source>
</evidence>
<gene>
    <name evidence="17" type="primary">LOC115012594</name>
</gene>
<keyword evidence="8 11" id="KW-1015">Disulfide bond</keyword>
<dbReference type="Pfam" id="PF00088">
    <property type="entry name" value="Trefoil"/>
    <property type="match status" value="1"/>
</dbReference>
<dbReference type="InterPro" id="IPR055355">
    <property type="entry name" value="ZP-C"/>
</dbReference>
<dbReference type="SUPFAM" id="SSF57492">
    <property type="entry name" value="Trefoil"/>
    <property type="match status" value="1"/>
</dbReference>
<keyword evidence="2" id="KW-1003">Cell membrane</keyword>
<name>A0A6J2Q8M3_COTGO</name>
<keyword evidence="3" id="KW-0272">Extracellular matrix</keyword>
<evidence type="ECO:0000256" key="8">
    <source>
        <dbReference type="ARBA" id="ARBA00023157"/>
    </source>
</evidence>
<keyword evidence="16" id="KW-1185">Reference proteome</keyword>
<feature type="domain" description="ZP" evidence="14">
    <location>
        <begin position="190"/>
        <end position="455"/>
    </location>
</feature>
<dbReference type="GO" id="GO:0007339">
    <property type="term" value="P:binding of sperm to zona pellucida"/>
    <property type="evidence" value="ECO:0007669"/>
    <property type="project" value="TreeGrafter"/>
</dbReference>
<keyword evidence="13" id="KW-0732">Signal</keyword>
<dbReference type="SMART" id="SM00018">
    <property type="entry name" value="PD"/>
    <property type="match status" value="1"/>
</dbReference>
<keyword evidence="7 12" id="KW-0472">Membrane</keyword>
<dbReference type="AlphaFoldDB" id="A0A6J2Q8M3"/>
<dbReference type="OrthoDB" id="8545596at2759"/>
<dbReference type="PROSITE" id="PS51448">
    <property type="entry name" value="P_TREFOIL_2"/>
    <property type="match status" value="1"/>
</dbReference>
<keyword evidence="6 12" id="KW-1133">Transmembrane helix</keyword>
<evidence type="ECO:0000256" key="10">
    <source>
        <dbReference type="ARBA" id="ARBA00024183"/>
    </source>
</evidence>
<dbReference type="PANTHER" id="PTHR23343">
    <property type="entry name" value="ZONA PELLUCIDA SPERM-BINDING PROTEIN"/>
    <property type="match status" value="1"/>
</dbReference>
<keyword evidence="4" id="KW-0165">Cleavage on pair of basic residues</keyword>
<dbReference type="PANTHER" id="PTHR23343:SF117">
    <property type="entry name" value="ZONA PELLUCIDA SPERM-BINDING PROTEIN 4-LIKE ISOFORM X1"/>
    <property type="match status" value="1"/>
</dbReference>
<evidence type="ECO:0000259" key="15">
    <source>
        <dbReference type="PROSITE" id="PS51448"/>
    </source>
</evidence>
<dbReference type="RefSeq" id="XP_029294149.1">
    <property type="nucleotide sequence ID" value="XM_029438289.1"/>
</dbReference>
<comment type="caution">
    <text evidence="11">Lacks conserved residue(s) required for the propagation of feature annotation.</text>
</comment>